<protein>
    <submittedName>
        <fullName evidence="8">Cytochrome p450 monooxygenase</fullName>
    </submittedName>
</protein>
<dbReference type="InterPro" id="IPR036396">
    <property type="entry name" value="Cyt_P450_sf"/>
</dbReference>
<evidence type="ECO:0000256" key="2">
    <source>
        <dbReference type="ARBA" id="ARBA00010617"/>
    </source>
</evidence>
<comment type="caution">
    <text evidence="8">The sequence shown here is derived from an EMBL/GenBank/DDBJ whole genome shotgun (WGS) entry which is preliminary data.</text>
</comment>
<evidence type="ECO:0000256" key="5">
    <source>
        <dbReference type="ARBA" id="ARBA00023004"/>
    </source>
</evidence>
<gene>
    <name evidence="8" type="ORF">BKCO1_1100013</name>
</gene>
<dbReference type="Pfam" id="PF00067">
    <property type="entry name" value="p450"/>
    <property type="match status" value="1"/>
</dbReference>
<feature type="binding site" description="axial binding residue" evidence="7">
    <location>
        <position position="473"/>
    </location>
    <ligand>
        <name>heme</name>
        <dbReference type="ChEBI" id="CHEBI:30413"/>
    </ligand>
    <ligandPart>
        <name>Fe</name>
        <dbReference type="ChEBI" id="CHEBI:18248"/>
    </ligandPart>
</feature>
<dbReference type="InterPro" id="IPR002403">
    <property type="entry name" value="Cyt_P450_E_grp-IV"/>
</dbReference>
<dbReference type="PRINTS" id="PR00465">
    <property type="entry name" value="EP450IV"/>
</dbReference>
<proteinExistence type="inferred from homology"/>
<dbReference type="SUPFAM" id="SSF48264">
    <property type="entry name" value="Cytochrome P450"/>
    <property type="match status" value="1"/>
</dbReference>
<sequence>MNPHIVTLSNDTASLGFARSIEAQAAQYSPRDWAIIAVTGVWLYQIVKLVANKVLGVKAPFVGHKWSFEPGWVVGLRFVRGAPPMIREGYAKFKSTMFKIRRNDADILIIPNKFVDELRNLPDEKISAIRAHIKNLLGRYSTTLILLESDLHTRILQTKLTPNLGSTVPIVKSELDFALKKETPDCKDKWVEVQIYDILLKIVARISARVFLGEKGCRNEEWLATSIEYTENVFRTVMTLRMFPAFLHPFIAAGLPSYWRVHSNLATAKRIISPEVRERRRLQAEAGEGYQKPQDLLQWMMDAANANDGQPDKLAHRQLLLSLASIHTTTMSAAHALYDLCARPEYFEPIRDEALRVLNEDGGWKKTTLNKMRNLDSFLKESQRQNPPSLLAFNRIVRSPITLSDGTKLPAGTHFSMASDSVMHDPEHVSDPDTFDGFRYARLRQSSPDNANKHQFAMTDSNSLHFGHGKYSCPGRFFASNEIKMILAHLLLNFDFRYPAGQGRPKNLSADENIYPDPAARLQMRRREGEKTAADAAVMMD</sequence>
<dbReference type="InterPro" id="IPR001128">
    <property type="entry name" value="Cyt_P450"/>
</dbReference>
<dbReference type="PANTHER" id="PTHR46206">
    <property type="entry name" value="CYTOCHROME P450"/>
    <property type="match status" value="1"/>
</dbReference>
<dbReference type="GO" id="GO:0005506">
    <property type="term" value="F:iron ion binding"/>
    <property type="evidence" value="ECO:0007669"/>
    <property type="project" value="InterPro"/>
</dbReference>
<dbReference type="Gene3D" id="1.10.630.10">
    <property type="entry name" value="Cytochrome P450"/>
    <property type="match status" value="1"/>
</dbReference>
<organism evidence="8 9">
    <name type="scientific">Diplodia corticola</name>
    <dbReference type="NCBI Taxonomy" id="236234"/>
    <lineage>
        <taxon>Eukaryota</taxon>
        <taxon>Fungi</taxon>
        <taxon>Dikarya</taxon>
        <taxon>Ascomycota</taxon>
        <taxon>Pezizomycotina</taxon>
        <taxon>Dothideomycetes</taxon>
        <taxon>Dothideomycetes incertae sedis</taxon>
        <taxon>Botryosphaeriales</taxon>
        <taxon>Botryosphaeriaceae</taxon>
        <taxon>Diplodia</taxon>
    </lineage>
</organism>
<evidence type="ECO:0000256" key="7">
    <source>
        <dbReference type="PIRSR" id="PIRSR602403-1"/>
    </source>
</evidence>
<dbReference type="GO" id="GO:0004497">
    <property type="term" value="F:monooxygenase activity"/>
    <property type="evidence" value="ECO:0007669"/>
    <property type="project" value="UniProtKB-KW"/>
</dbReference>
<dbReference type="GO" id="GO:0020037">
    <property type="term" value="F:heme binding"/>
    <property type="evidence" value="ECO:0007669"/>
    <property type="project" value="InterPro"/>
</dbReference>
<accession>A0A1J9R774</accession>
<dbReference type="EMBL" id="MNUE01000011">
    <property type="protein sequence ID" value="OJD36448.1"/>
    <property type="molecule type" value="Genomic_DNA"/>
</dbReference>
<dbReference type="CDD" id="cd11041">
    <property type="entry name" value="CYP503A1-like"/>
    <property type="match status" value="1"/>
</dbReference>
<keyword evidence="3 7" id="KW-0479">Metal-binding</keyword>
<keyword evidence="4" id="KW-0560">Oxidoreductase</keyword>
<dbReference type="Proteomes" id="UP000183809">
    <property type="component" value="Unassembled WGS sequence"/>
</dbReference>
<dbReference type="GO" id="GO:0016705">
    <property type="term" value="F:oxidoreductase activity, acting on paired donors, with incorporation or reduction of molecular oxygen"/>
    <property type="evidence" value="ECO:0007669"/>
    <property type="project" value="InterPro"/>
</dbReference>
<comment type="similarity">
    <text evidence="2">Belongs to the cytochrome P450 family.</text>
</comment>
<dbReference type="STRING" id="236234.A0A1J9R774"/>
<evidence type="ECO:0000313" key="8">
    <source>
        <dbReference type="EMBL" id="OJD36448.1"/>
    </source>
</evidence>
<evidence type="ECO:0000256" key="4">
    <source>
        <dbReference type="ARBA" id="ARBA00023002"/>
    </source>
</evidence>
<dbReference type="PANTHER" id="PTHR46206:SF6">
    <property type="entry name" value="CYTOCHROME P450 MONOOXYGENASE AN1598-RELATED"/>
    <property type="match status" value="1"/>
</dbReference>
<evidence type="ECO:0000313" key="9">
    <source>
        <dbReference type="Proteomes" id="UP000183809"/>
    </source>
</evidence>
<dbReference type="OrthoDB" id="1844152at2759"/>
<reference evidence="8 9" key="1">
    <citation type="submission" date="2016-10" db="EMBL/GenBank/DDBJ databases">
        <title>Proteomics and genomics reveal pathogen-plant mechanisms compatible with a hemibiotrophic lifestyle of Diplodia corticola.</title>
        <authorList>
            <person name="Fernandes I."/>
            <person name="De Jonge R."/>
            <person name="Van De Peer Y."/>
            <person name="Devreese B."/>
            <person name="Alves A."/>
            <person name="Esteves A.C."/>
        </authorList>
    </citation>
    <scope>NUCLEOTIDE SEQUENCE [LARGE SCALE GENOMIC DNA]</scope>
    <source>
        <strain evidence="8 9">CBS 112549</strain>
    </source>
</reference>
<keyword evidence="6 8" id="KW-0503">Monooxygenase</keyword>
<evidence type="ECO:0000256" key="6">
    <source>
        <dbReference type="ARBA" id="ARBA00023033"/>
    </source>
</evidence>
<comment type="cofactor">
    <cofactor evidence="1 7">
        <name>heme</name>
        <dbReference type="ChEBI" id="CHEBI:30413"/>
    </cofactor>
</comment>
<dbReference type="GeneID" id="31010570"/>
<name>A0A1J9R774_9PEZI</name>
<evidence type="ECO:0000256" key="3">
    <source>
        <dbReference type="ARBA" id="ARBA00022723"/>
    </source>
</evidence>
<evidence type="ECO:0000256" key="1">
    <source>
        <dbReference type="ARBA" id="ARBA00001971"/>
    </source>
</evidence>
<keyword evidence="5 7" id="KW-0408">Iron</keyword>
<dbReference type="AlphaFoldDB" id="A0A1J9R774"/>
<keyword evidence="7" id="KW-0349">Heme</keyword>
<keyword evidence="9" id="KW-1185">Reference proteome</keyword>
<dbReference type="RefSeq" id="XP_020132708.1">
    <property type="nucleotide sequence ID" value="XM_020270311.1"/>
</dbReference>